<name>A0A2J6RJ14_HYAVF</name>
<organism evidence="1 2">
    <name type="scientific">Hyaloscypha variabilis (strain UAMH 11265 / GT02V1 / F)</name>
    <name type="common">Meliniomyces variabilis</name>
    <dbReference type="NCBI Taxonomy" id="1149755"/>
    <lineage>
        <taxon>Eukaryota</taxon>
        <taxon>Fungi</taxon>
        <taxon>Dikarya</taxon>
        <taxon>Ascomycota</taxon>
        <taxon>Pezizomycotina</taxon>
        <taxon>Leotiomycetes</taxon>
        <taxon>Helotiales</taxon>
        <taxon>Hyaloscyphaceae</taxon>
        <taxon>Hyaloscypha</taxon>
        <taxon>Hyaloscypha variabilis</taxon>
    </lineage>
</organism>
<gene>
    <name evidence="1" type="ORF">L207DRAFT_635832</name>
</gene>
<sequence length="132" mass="13894">MALASAIAIEEPGATSVRREVLLLERQGANANRPIPIGACCVAATSLKEDVCFNNGQSGHCVPASVNNCGTTLTCIEDSRLTCNAAVLERGRPSCRLTTSQQMLGSKGKLGRCANSEKVPKQQETLGTLFSE</sequence>
<dbReference type="OrthoDB" id="4153862at2759"/>
<dbReference type="AlphaFoldDB" id="A0A2J6RJ14"/>
<keyword evidence="2" id="KW-1185">Reference proteome</keyword>
<dbReference type="STRING" id="1149755.A0A2J6RJ14"/>
<dbReference type="EMBL" id="KZ613948">
    <property type="protein sequence ID" value="PMD38498.1"/>
    <property type="molecule type" value="Genomic_DNA"/>
</dbReference>
<protein>
    <submittedName>
        <fullName evidence="1">Uncharacterized protein</fullName>
    </submittedName>
</protein>
<dbReference type="Proteomes" id="UP000235786">
    <property type="component" value="Unassembled WGS sequence"/>
</dbReference>
<proteinExistence type="predicted"/>
<accession>A0A2J6RJ14</accession>
<reference evidence="1 2" key="1">
    <citation type="submission" date="2016-04" db="EMBL/GenBank/DDBJ databases">
        <title>A degradative enzymes factory behind the ericoid mycorrhizal symbiosis.</title>
        <authorList>
            <consortium name="DOE Joint Genome Institute"/>
            <person name="Martino E."/>
            <person name="Morin E."/>
            <person name="Grelet G."/>
            <person name="Kuo A."/>
            <person name="Kohler A."/>
            <person name="Daghino S."/>
            <person name="Barry K."/>
            <person name="Choi C."/>
            <person name="Cichocki N."/>
            <person name="Clum A."/>
            <person name="Copeland A."/>
            <person name="Hainaut M."/>
            <person name="Haridas S."/>
            <person name="Labutti K."/>
            <person name="Lindquist E."/>
            <person name="Lipzen A."/>
            <person name="Khouja H.-R."/>
            <person name="Murat C."/>
            <person name="Ohm R."/>
            <person name="Olson A."/>
            <person name="Spatafora J."/>
            <person name="Veneault-Fourrey C."/>
            <person name="Henrissat B."/>
            <person name="Grigoriev I."/>
            <person name="Martin F."/>
            <person name="Perotto S."/>
        </authorList>
    </citation>
    <scope>NUCLEOTIDE SEQUENCE [LARGE SCALE GENOMIC DNA]</scope>
    <source>
        <strain evidence="1 2">F</strain>
    </source>
</reference>
<evidence type="ECO:0000313" key="2">
    <source>
        <dbReference type="Proteomes" id="UP000235786"/>
    </source>
</evidence>
<evidence type="ECO:0000313" key="1">
    <source>
        <dbReference type="EMBL" id="PMD38498.1"/>
    </source>
</evidence>